<protein>
    <recommendedName>
        <fullName evidence="3">V-SNARE coiled-coil homology domain-containing protein</fullName>
    </recommendedName>
</protein>
<dbReference type="GO" id="GO:0016020">
    <property type="term" value="C:membrane"/>
    <property type="evidence" value="ECO:0007669"/>
    <property type="project" value="InterPro"/>
</dbReference>
<evidence type="ECO:0000313" key="4">
    <source>
        <dbReference type="EMBL" id="EGB10806.1"/>
    </source>
</evidence>
<reference evidence="4 5" key="1">
    <citation type="journal article" date="2011" name="Proc. Natl. Acad. Sci. U.S.A.">
        <title>Niche of harmful alga Aureococcus anophagefferens revealed through ecogenomics.</title>
        <authorList>
            <person name="Gobler C.J."/>
            <person name="Berry D.L."/>
            <person name="Dyhrman S.T."/>
            <person name="Wilhelm S.W."/>
            <person name="Salamov A."/>
            <person name="Lobanov A.V."/>
            <person name="Zhang Y."/>
            <person name="Collier J.L."/>
            <person name="Wurch L.L."/>
            <person name="Kustka A.B."/>
            <person name="Dill B.D."/>
            <person name="Shah M."/>
            <person name="VerBerkmoes N.C."/>
            <person name="Kuo A."/>
            <person name="Terry A."/>
            <person name="Pangilinan J."/>
            <person name="Lindquist E.A."/>
            <person name="Lucas S."/>
            <person name="Paulsen I.T."/>
            <person name="Hattenrath-Lehmann T.K."/>
            <person name="Talmage S.C."/>
            <person name="Walker E.A."/>
            <person name="Koch F."/>
            <person name="Burson A.M."/>
            <person name="Marcoval M.A."/>
            <person name="Tang Y.Z."/>
            <person name="Lecleir G.R."/>
            <person name="Coyne K.J."/>
            <person name="Berg G.M."/>
            <person name="Bertrand E.M."/>
            <person name="Saito M.A."/>
            <person name="Gladyshev V.N."/>
            <person name="Grigoriev I.V."/>
        </authorList>
    </citation>
    <scope>NUCLEOTIDE SEQUENCE [LARGE SCALE GENOMIC DNA]</scope>
    <source>
        <strain evidence="5">CCMP 1984</strain>
    </source>
</reference>
<feature type="non-terminal residue" evidence="4">
    <location>
        <position position="89"/>
    </location>
</feature>
<feature type="non-terminal residue" evidence="4">
    <location>
        <position position="1"/>
    </location>
</feature>
<dbReference type="RefSeq" id="XP_009034393.1">
    <property type="nucleotide sequence ID" value="XM_009036145.1"/>
</dbReference>
<proteinExistence type="predicted"/>
<dbReference type="InterPro" id="IPR001388">
    <property type="entry name" value="Synaptobrevin-like"/>
</dbReference>
<organism evidence="5">
    <name type="scientific">Aureococcus anophagefferens</name>
    <name type="common">Harmful bloom alga</name>
    <dbReference type="NCBI Taxonomy" id="44056"/>
    <lineage>
        <taxon>Eukaryota</taxon>
        <taxon>Sar</taxon>
        <taxon>Stramenopiles</taxon>
        <taxon>Ochrophyta</taxon>
        <taxon>Pelagophyceae</taxon>
        <taxon>Pelagomonadales</taxon>
        <taxon>Pelagomonadaceae</taxon>
        <taxon>Aureococcus</taxon>
    </lineage>
</organism>
<feature type="domain" description="V-SNARE coiled-coil homology" evidence="3">
    <location>
        <begin position="2"/>
        <end position="62"/>
    </location>
</feature>
<name>F0Y1D4_AURAN</name>
<dbReference type="InParanoid" id="F0Y1D4"/>
<accession>F0Y1D4</accession>
<feature type="transmembrane region" description="Helical" evidence="2">
    <location>
        <begin position="68"/>
        <end position="87"/>
    </location>
</feature>
<sequence length="89" mass="10111">DQLNKTMAKVEGVKMIMQENIEIALQNCVSLEHIDKQAEDLQAQAGMFKTRAKVLRSKVWWKLCKMRLLIAFIIVGALIAVIVPLALKY</sequence>
<evidence type="ECO:0000313" key="5">
    <source>
        <dbReference type="Proteomes" id="UP000002729"/>
    </source>
</evidence>
<dbReference type="EMBL" id="GL833123">
    <property type="protein sequence ID" value="EGB10806.1"/>
    <property type="molecule type" value="Genomic_DNA"/>
</dbReference>
<dbReference type="OMA" id="MIMQENI"/>
<dbReference type="OrthoDB" id="190375at2759"/>
<evidence type="ECO:0000256" key="1">
    <source>
        <dbReference type="PROSITE-ProRule" id="PRU00290"/>
    </source>
</evidence>
<evidence type="ECO:0000256" key="2">
    <source>
        <dbReference type="SAM" id="Phobius"/>
    </source>
</evidence>
<dbReference type="GO" id="GO:0016192">
    <property type="term" value="P:vesicle-mediated transport"/>
    <property type="evidence" value="ECO:0007669"/>
    <property type="project" value="InterPro"/>
</dbReference>
<keyword evidence="2" id="KW-1133">Transmembrane helix</keyword>
<dbReference type="Proteomes" id="UP000002729">
    <property type="component" value="Unassembled WGS sequence"/>
</dbReference>
<dbReference type="Gene3D" id="1.20.5.110">
    <property type="match status" value="1"/>
</dbReference>
<dbReference type="AlphaFoldDB" id="F0Y1D4"/>
<gene>
    <name evidence="4" type="ORF">AURANDRAFT_16745</name>
</gene>
<keyword evidence="2" id="KW-0472">Membrane</keyword>
<dbReference type="GeneID" id="20218709"/>
<dbReference type="InterPro" id="IPR042855">
    <property type="entry name" value="V_SNARE_CC"/>
</dbReference>
<dbReference type="InterPro" id="IPR016444">
    <property type="entry name" value="Synaptobrevin/VAMP"/>
</dbReference>
<keyword evidence="5" id="KW-1185">Reference proteome</keyword>
<dbReference type="CDD" id="cd15843">
    <property type="entry name" value="R-SNARE"/>
    <property type="match status" value="1"/>
</dbReference>
<dbReference type="KEGG" id="aaf:AURANDRAFT_16745"/>
<keyword evidence="1" id="KW-0175">Coiled coil</keyword>
<keyword evidence="2" id="KW-0812">Transmembrane</keyword>
<evidence type="ECO:0000259" key="3">
    <source>
        <dbReference type="PROSITE" id="PS50892"/>
    </source>
</evidence>
<dbReference type="PRINTS" id="PR00219">
    <property type="entry name" value="SYNAPTOBREVN"/>
</dbReference>
<dbReference type="PANTHER" id="PTHR45701">
    <property type="entry name" value="SYNAPTOBREVIN FAMILY MEMBER"/>
    <property type="match status" value="1"/>
</dbReference>
<dbReference type="PROSITE" id="PS50892">
    <property type="entry name" value="V_SNARE"/>
    <property type="match status" value="1"/>
</dbReference>
<dbReference type="SUPFAM" id="SSF58038">
    <property type="entry name" value="SNARE fusion complex"/>
    <property type="match status" value="1"/>
</dbReference>
<dbReference type="Pfam" id="PF00957">
    <property type="entry name" value="Synaptobrevin"/>
    <property type="match status" value="1"/>
</dbReference>